<dbReference type="AlphaFoldDB" id="A0A9D1HR51"/>
<accession>A0A9D1HR51</accession>
<keyword evidence="2" id="KW-0812">Transmembrane</keyword>
<protein>
    <submittedName>
        <fullName evidence="3">Uncharacterized protein</fullName>
    </submittedName>
</protein>
<comment type="caution">
    <text evidence="3">The sequence shown here is derived from an EMBL/GenBank/DDBJ whole genome shotgun (WGS) entry which is preliminary data.</text>
</comment>
<name>A0A9D1HR51_9FIRM</name>
<keyword evidence="2" id="KW-0472">Membrane</keyword>
<dbReference type="Proteomes" id="UP000824088">
    <property type="component" value="Unassembled WGS sequence"/>
</dbReference>
<feature type="transmembrane region" description="Helical" evidence="2">
    <location>
        <begin position="69"/>
        <end position="93"/>
    </location>
</feature>
<organism evidence="3 4">
    <name type="scientific">Candidatus Limadaptatus stercorigallinarum</name>
    <dbReference type="NCBI Taxonomy" id="2840845"/>
    <lineage>
        <taxon>Bacteria</taxon>
        <taxon>Bacillati</taxon>
        <taxon>Bacillota</taxon>
        <taxon>Clostridia</taxon>
        <taxon>Eubacteriales</taxon>
        <taxon>Candidatus Limadaptatus</taxon>
    </lineage>
</organism>
<proteinExistence type="predicted"/>
<evidence type="ECO:0000313" key="3">
    <source>
        <dbReference type="EMBL" id="HIU20789.1"/>
    </source>
</evidence>
<sequence length="169" mass="18471">AKEYAQYYADYDRAVYEGGMHGYMIGSVLVPGSSVIAGDTLGNGSYSATVPASYAEVMQLKTELTYKRWLYPLLGVRECLVCFMPFVVLFIILSGVAAEKEMLYATGQETAKSKKNKKKEDEEEAILFAEESDKQTASETAAAEDVPVTPLPEEGTATLVADENDKEVL</sequence>
<reference evidence="3" key="1">
    <citation type="submission" date="2020-10" db="EMBL/GenBank/DDBJ databases">
        <authorList>
            <person name="Gilroy R."/>
        </authorList>
    </citation>
    <scope>NUCLEOTIDE SEQUENCE</scope>
    <source>
        <strain evidence="3">1063</strain>
    </source>
</reference>
<feature type="non-terminal residue" evidence="3">
    <location>
        <position position="1"/>
    </location>
</feature>
<evidence type="ECO:0000313" key="4">
    <source>
        <dbReference type="Proteomes" id="UP000824088"/>
    </source>
</evidence>
<feature type="region of interest" description="Disordered" evidence="1">
    <location>
        <begin position="109"/>
        <end position="169"/>
    </location>
</feature>
<reference evidence="3" key="2">
    <citation type="journal article" date="2021" name="PeerJ">
        <title>Extensive microbial diversity within the chicken gut microbiome revealed by metagenomics and culture.</title>
        <authorList>
            <person name="Gilroy R."/>
            <person name="Ravi A."/>
            <person name="Getino M."/>
            <person name="Pursley I."/>
            <person name="Horton D.L."/>
            <person name="Alikhan N.F."/>
            <person name="Baker D."/>
            <person name="Gharbi K."/>
            <person name="Hall N."/>
            <person name="Watson M."/>
            <person name="Adriaenssens E.M."/>
            <person name="Foster-Nyarko E."/>
            <person name="Jarju S."/>
            <person name="Secka A."/>
            <person name="Antonio M."/>
            <person name="Oren A."/>
            <person name="Chaudhuri R.R."/>
            <person name="La Ragione R."/>
            <person name="Hildebrand F."/>
            <person name="Pallen M.J."/>
        </authorList>
    </citation>
    <scope>NUCLEOTIDE SEQUENCE</scope>
    <source>
        <strain evidence="3">1063</strain>
    </source>
</reference>
<dbReference type="EMBL" id="DVMN01000012">
    <property type="protein sequence ID" value="HIU20789.1"/>
    <property type="molecule type" value="Genomic_DNA"/>
</dbReference>
<gene>
    <name evidence="3" type="ORF">IAD51_00890</name>
</gene>
<evidence type="ECO:0000256" key="1">
    <source>
        <dbReference type="SAM" id="MobiDB-lite"/>
    </source>
</evidence>
<evidence type="ECO:0000256" key="2">
    <source>
        <dbReference type="SAM" id="Phobius"/>
    </source>
</evidence>
<keyword evidence="2" id="KW-1133">Transmembrane helix</keyword>